<dbReference type="EMBL" id="KV005724">
    <property type="protein sequence ID" value="KZV33601.1"/>
    <property type="molecule type" value="Genomic_DNA"/>
</dbReference>
<name>A0A2Z7BNU9_9LAMI</name>
<dbReference type="Proteomes" id="UP000250235">
    <property type="component" value="Unassembled WGS sequence"/>
</dbReference>
<gene>
    <name evidence="1" type="ORF">F511_34821</name>
</gene>
<reference evidence="1 2" key="1">
    <citation type="journal article" date="2015" name="Proc. Natl. Acad. Sci. U.S.A.">
        <title>The resurrection genome of Boea hygrometrica: A blueprint for survival of dehydration.</title>
        <authorList>
            <person name="Xiao L."/>
            <person name="Yang G."/>
            <person name="Zhang L."/>
            <person name="Yang X."/>
            <person name="Zhao S."/>
            <person name="Ji Z."/>
            <person name="Zhou Q."/>
            <person name="Hu M."/>
            <person name="Wang Y."/>
            <person name="Chen M."/>
            <person name="Xu Y."/>
            <person name="Jin H."/>
            <person name="Xiao X."/>
            <person name="Hu G."/>
            <person name="Bao F."/>
            <person name="Hu Y."/>
            <person name="Wan P."/>
            <person name="Li L."/>
            <person name="Deng X."/>
            <person name="Kuang T."/>
            <person name="Xiang C."/>
            <person name="Zhu J.K."/>
            <person name="Oliver M.J."/>
            <person name="He Y."/>
        </authorList>
    </citation>
    <scope>NUCLEOTIDE SEQUENCE [LARGE SCALE GENOMIC DNA]</scope>
    <source>
        <strain evidence="2">cv. XS01</strain>
    </source>
</reference>
<organism evidence="1 2">
    <name type="scientific">Dorcoceras hygrometricum</name>
    <dbReference type="NCBI Taxonomy" id="472368"/>
    <lineage>
        <taxon>Eukaryota</taxon>
        <taxon>Viridiplantae</taxon>
        <taxon>Streptophyta</taxon>
        <taxon>Embryophyta</taxon>
        <taxon>Tracheophyta</taxon>
        <taxon>Spermatophyta</taxon>
        <taxon>Magnoliopsida</taxon>
        <taxon>eudicotyledons</taxon>
        <taxon>Gunneridae</taxon>
        <taxon>Pentapetalae</taxon>
        <taxon>asterids</taxon>
        <taxon>lamiids</taxon>
        <taxon>Lamiales</taxon>
        <taxon>Gesneriaceae</taxon>
        <taxon>Didymocarpoideae</taxon>
        <taxon>Trichosporeae</taxon>
        <taxon>Loxocarpinae</taxon>
        <taxon>Dorcoceras</taxon>
    </lineage>
</organism>
<dbReference type="AlphaFoldDB" id="A0A2Z7BNU9"/>
<accession>A0A2Z7BNU9</accession>
<evidence type="ECO:0000313" key="1">
    <source>
        <dbReference type="EMBL" id="KZV33601.1"/>
    </source>
</evidence>
<proteinExistence type="predicted"/>
<evidence type="ECO:0000313" key="2">
    <source>
        <dbReference type="Proteomes" id="UP000250235"/>
    </source>
</evidence>
<keyword evidence="2" id="KW-1185">Reference proteome</keyword>
<sequence length="85" mass="9598">MFSSWFDVLGSAVELAMETSRVDSVVCNQAMAKVEPPDDEDQLEAQKKKIQVISTADESKKKIQVISTVDESINSHYSRRRKSHL</sequence>
<protein>
    <submittedName>
        <fullName evidence="1">ABSCISIC ACID-INSENSITIVE 5-like protein 7</fullName>
    </submittedName>
</protein>